<dbReference type="EMBL" id="LAZR01049089">
    <property type="protein sequence ID" value="KKK90472.1"/>
    <property type="molecule type" value="Genomic_DNA"/>
</dbReference>
<evidence type="ECO:0000313" key="1">
    <source>
        <dbReference type="EMBL" id="KKK90472.1"/>
    </source>
</evidence>
<reference evidence="1" key="1">
    <citation type="journal article" date="2015" name="Nature">
        <title>Complex archaea that bridge the gap between prokaryotes and eukaryotes.</title>
        <authorList>
            <person name="Spang A."/>
            <person name="Saw J.H."/>
            <person name="Jorgensen S.L."/>
            <person name="Zaremba-Niedzwiedzka K."/>
            <person name="Martijn J."/>
            <person name="Lind A.E."/>
            <person name="van Eijk R."/>
            <person name="Schleper C."/>
            <person name="Guy L."/>
            <person name="Ettema T.J."/>
        </authorList>
    </citation>
    <scope>NUCLEOTIDE SEQUENCE</scope>
</reference>
<dbReference type="AlphaFoldDB" id="A0A0F8Z9L5"/>
<gene>
    <name evidence="1" type="ORF">LCGC14_2722640</name>
</gene>
<accession>A0A0F8Z9L5</accession>
<name>A0A0F8Z9L5_9ZZZZ</name>
<organism evidence="1">
    <name type="scientific">marine sediment metagenome</name>
    <dbReference type="NCBI Taxonomy" id="412755"/>
    <lineage>
        <taxon>unclassified sequences</taxon>
        <taxon>metagenomes</taxon>
        <taxon>ecological metagenomes</taxon>
    </lineage>
</organism>
<comment type="caution">
    <text evidence="1">The sequence shown here is derived from an EMBL/GenBank/DDBJ whole genome shotgun (WGS) entry which is preliminary data.</text>
</comment>
<proteinExistence type="predicted"/>
<protein>
    <submittedName>
        <fullName evidence="1">Uncharacterized protein</fullName>
    </submittedName>
</protein>
<sequence>MHGPVNWMTYLGPECRAAIRDFGMSDKNDKPWPSNLLRMLYCRIEHAVNPDEADAWSRAAKNVITAEAIRHNMRRLDEQDRAKNAP</sequence>